<gene>
    <name evidence="8" type="ORF">GYA55_05345</name>
</gene>
<dbReference type="GO" id="GO:0005886">
    <property type="term" value="C:plasma membrane"/>
    <property type="evidence" value="ECO:0007669"/>
    <property type="project" value="UniProtKB-SubCell"/>
</dbReference>
<organism evidence="8 9">
    <name type="scientific">SAR324 cluster bacterium</name>
    <dbReference type="NCBI Taxonomy" id="2024889"/>
    <lineage>
        <taxon>Bacteria</taxon>
        <taxon>Deltaproteobacteria</taxon>
        <taxon>SAR324 cluster</taxon>
    </lineage>
</organism>
<name>A0A7X9IJX6_9DELT</name>
<protein>
    <recommendedName>
        <fullName evidence="7">Type II secretion system protein GspF domain-containing protein</fullName>
    </recommendedName>
</protein>
<evidence type="ECO:0000256" key="1">
    <source>
        <dbReference type="ARBA" id="ARBA00004651"/>
    </source>
</evidence>
<sequence>MISYFSSRDRLNRARSLIYGSPDLNLEKASSETRPSIDEYIPYLQRKAEQAGLNPSNALLIVVNAAILSGIFVILGLFVNIKMTLLSPLPFLIYFFWIERLIAKRTESFECDYPAFLLSLASGIRTGLDPIVALCREERVFHTNSLLKKELIHCRENLEKGMPEDKALGHFAESIAHPDIELFRIGFILARKQGSSLSHCLQRLVKVTRQRQSFRRKIASAVAMQKLSSFGIVVCAFAIGMIQFLGNPSAFSQAIAHPFGIKAIAFGAFLMSTGIVWMLSLTKRKL</sequence>
<feature type="domain" description="Type II secretion system protein GspF" evidence="7">
    <location>
        <begin position="116"/>
        <end position="239"/>
    </location>
</feature>
<evidence type="ECO:0000313" key="8">
    <source>
        <dbReference type="EMBL" id="NMC62577.1"/>
    </source>
</evidence>
<evidence type="ECO:0000313" key="9">
    <source>
        <dbReference type="Proteomes" id="UP000524246"/>
    </source>
</evidence>
<feature type="transmembrane region" description="Helical" evidence="6">
    <location>
        <begin position="58"/>
        <end position="79"/>
    </location>
</feature>
<dbReference type="InterPro" id="IPR018076">
    <property type="entry name" value="T2SS_GspF_dom"/>
</dbReference>
<feature type="transmembrane region" description="Helical" evidence="6">
    <location>
        <begin position="259"/>
        <end position="281"/>
    </location>
</feature>
<keyword evidence="2" id="KW-1003">Cell membrane</keyword>
<comment type="caution">
    <text evidence="8">The sequence shown here is derived from an EMBL/GenBank/DDBJ whole genome shotgun (WGS) entry which is preliminary data.</text>
</comment>
<dbReference type="EMBL" id="JAAZON010000228">
    <property type="protein sequence ID" value="NMC62577.1"/>
    <property type="molecule type" value="Genomic_DNA"/>
</dbReference>
<keyword evidence="3 6" id="KW-0812">Transmembrane</keyword>
<feature type="transmembrane region" description="Helical" evidence="6">
    <location>
        <begin position="218"/>
        <end position="239"/>
    </location>
</feature>
<dbReference type="AlphaFoldDB" id="A0A7X9IJX6"/>
<dbReference type="PANTHER" id="PTHR35007">
    <property type="entry name" value="INTEGRAL MEMBRANE PROTEIN-RELATED"/>
    <property type="match status" value="1"/>
</dbReference>
<evidence type="ECO:0000256" key="4">
    <source>
        <dbReference type="ARBA" id="ARBA00022989"/>
    </source>
</evidence>
<feature type="transmembrane region" description="Helical" evidence="6">
    <location>
        <begin position="85"/>
        <end position="103"/>
    </location>
</feature>
<dbReference type="Proteomes" id="UP000524246">
    <property type="component" value="Unassembled WGS sequence"/>
</dbReference>
<keyword evidence="5 6" id="KW-0472">Membrane</keyword>
<reference evidence="8 9" key="1">
    <citation type="journal article" date="2020" name="Biotechnol. Biofuels">
        <title>New insights from the biogas microbiome by comprehensive genome-resolved metagenomics of nearly 1600 species originating from multiple anaerobic digesters.</title>
        <authorList>
            <person name="Campanaro S."/>
            <person name="Treu L."/>
            <person name="Rodriguez-R L.M."/>
            <person name="Kovalovszki A."/>
            <person name="Ziels R.M."/>
            <person name="Maus I."/>
            <person name="Zhu X."/>
            <person name="Kougias P.G."/>
            <person name="Basile A."/>
            <person name="Luo G."/>
            <person name="Schluter A."/>
            <person name="Konstantinidis K.T."/>
            <person name="Angelidaki I."/>
        </authorList>
    </citation>
    <scope>NUCLEOTIDE SEQUENCE [LARGE SCALE GENOMIC DNA]</scope>
    <source>
        <strain evidence="8">AS27yjCOA_65</strain>
    </source>
</reference>
<evidence type="ECO:0000256" key="2">
    <source>
        <dbReference type="ARBA" id="ARBA00022475"/>
    </source>
</evidence>
<dbReference type="PANTHER" id="PTHR35007:SF1">
    <property type="entry name" value="PILUS ASSEMBLY PROTEIN"/>
    <property type="match status" value="1"/>
</dbReference>
<comment type="subcellular location">
    <subcellularLocation>
        <location evidence="1">Cell membrane</location>
        <topology evidence="1">Multi-pass membrane protein</topology>
    </subcellularLocation>
</comment>
<dbReference type="Gene3D" id="1.20.81.30">
    <property type="entry name" value="Type II secretion system (T2SS), domain F"/>
    <property type="match status" value="1"/>
</dbReference>
<evidence type="ECO:0000256" key="5">
    <source>
        <dbReference type="ARBA" id="ARBA00023136"/>
    </source>
</evidence>
<evidence type="ECO:0000256" key="3">
    <source>
        <dbReference type="ARBA" id="ARBA00022692"/>
    </source>
</evidence>
<evidence type="ECO:0000259" key="7">
    <source>
        <dbReference type="Pfam" id="PF00482"/>
    </source>
</evidence>
<evidence type="ECO:0000256" key="6">
    <source>
        <dbReference type="SAM" id="Phobius"/>
    </source>
</evidence>
<keyword evidence="4 6" id="KW-1133">Transmembrane helix</keyword>
<accession>A0A7X9IJX6</accession>
<proteinExistence type="predicted"/>
<dbReference type="Pfam" id="PF00482">
    <property type="entry name" value="T2SSF"/>
    <property type="match status" value="1"/>
</dbReference>
<dbReference type="InterPro" id="IPR042094">
    <property type="entry name" value="T2SS_GspF_sf"/>
</dbReference>